<reference evidence="1" key="2">
    <citation type="journal article" date="2015" name="Fish Shellfish Immunol.">
        <title>Early steps in the European eel (Anguilla anguilla)-Vibrio vulnificus interaction in the gills: Role of the RtxA13 toxin.</title>
        <authorList>
            <person name="Callol A."/>
            <person name="Pajuelo D."/>
            <person name="Ebbesson L."/>
            <person name="Teles M."/>
            <person name="MacKenzie S."/>
            <person name="Amaro C."/>
        </authorList>
    </citation>
    <scope>NUCLEOTIDE SEQUENCE</scope>
</reference>
<accession>A0A0E9TKS1</accession>
<evidence type="ECO:0000313" key="1">
    <source>
        <dbReference type="EMBL" id="JAH54249.1"/>
    </source>
</evidence>
<name>A0A0E9TKS1_ANGAN</name>
<sequence>MVTPLRSSLIKYAVPGSLASVTCSVNESPQSNGSTLLNPR</sequence>
<dbReference type="EMBL" id="GBXM01054328">
    <property type="protein sequence ID" value="JAH54249.1"/>
    <property type="molecule type" value="Transcribed_RNA"/>
</dbReference>
<dbReference type="AlphaFoldDB" id="A0A0E9TKS1"/>
<reference evidence="1" key="1">
    <citation type="submission" date="2014-11" db="EMBL/GenBank/DDBJ databases">
        <authorList>
            <person name="Amaro Gonzalez C."/>
        </authorList>
    </citation>
    <scope>NUCLEOTIDE SEQUENCE</scope>
</reference>
<proteinExistence type="predicted"/>
<protein>
    <submittedName>
        <fullName evidence="1">Uncharacterized protein</fullName>
    </submittedName>
</protein>
<organism evidence="1">
    <name type="scientific">Anguilla anguilla</name>
    <name type="common">European freshwater eel</name>
    <name type="synonym">Muraena anguilla</name>
    <dbReference type="NCBI Taxonomy" id="7936"/>
    <lineage>
        <taxon>Eukaryota</taxon>
        <taxon>Metazoa</taxon>
        <taxon>Chordata</taxon>
        <taxon>Craniata</taxon>
        <taxon>Vertebrata</taxon>
        <taxon>Euteleostomi</taxon>
        <taxon>Actinopterygii</taxon>
        <taxon>Neopterygii</taxon>
        <taxon>Teleostei</taxon>
        <taxon>Anguilliformes</taxon>
        <taxon>Anguillidae</taxon>
        <taxon>Anguilla</taxon>
    </lineage>
</organism>